<keyword evidence="3" id="KW-1185">Reference proteome</keyword>
<feature type="region of interest" description="Disordered" evidence="1">
    <location>
        <begin position="130"/>
        <end position="161"/>
    </location>
</feature>
<dbReference type="Proteomes" id="UP000299102">
    <property type="component" value="Unassembled WGS sequence"/>
</dbReference>
<dbReference type="OrthoDB" id="410155at2759"/>
<accession>A0A4C1ZGI2</accession>
<evidence type="ECO:0000313" key="2">
    <source>
        <dbReference type="EMBL" id="GBP86522.1"/>
    </source>
</evidence>
<proteinExistence type="predicted"/>
<evidence type="ECO:0000256" key="1">
    <source>
        <dbReference type="SAM" id="MobiDB-lite"/>
    </source>
</evidence>
<dbReference type="EMBL" id="BGZK01001801">
    <property type="protein sequence ID" value="GBP86522.1"/>
    <property type="molecule type" value="Genomic_DNA"/>
</dbReference>
<evidence type="ECO:0000313" key="3">
    <source>
        <dbReference type="Proteomes" id="UP000299102"/>
    </source>
</evidence>
<feature type="region of interest" description="Disordered" evidence="1">
    <location>
        <begin position="463"/>
        <end position="487"/>
    </location>
</feature>
<organism evidence="2 3">
    <name type="scientific">Eumeta variegata</name>
    <name type="common">Bagworm moth</name>
    <name type="synonym">Eumeta japonica</name>
    <dbReference type="NCBI Taxonomy" id="151549"/>
    <lineage>
        <taxon>Eukaryota</taxon>
        <taxon>Metazoa</taxon>
        <taxon>Ecdysozoa</taxon>
        <taxon>Arthropoda</taxon>
        <taxon>Hexapoda</taxon>
        <taxon>Insecta</taxon>
        <taxon>Pterygota</taxon>
        <taxon>Neoptera</taxon>
        <taxon>Endopterygota</taxon>
        <taxon>Lepidoptera</taxon>
        <taxon>Glossata</taxon>
        <taxon>Ditrysia</taxon>
        <taxon>Tineoidea</taxon>
        <taxon>Psychidae</taxon>
        <taxon>Oiketicinae</taxon>
        <taxon>Eumeta</taxon>
    </lineage>
</organism>
<gene>
    <name evidence="2" type="ORF">EVAR_69042_1</name>
</gene>
<sequence length="513" mass="57051">MIKTVIRGIPADFPIEKFKQISPRPEFPVHSVHRLCHRDGSPLMWRPTKNGQAVPPLPVIRSRGRQLSCGPALREMPPFGPENAPYPRVRREPSCLRLGILTTSPIFRNNHPLLPLSPRLRFFQRVGKSKPALPPRAAPGPSGEAVRRAPPVSPPTSATAGISSFGEDVQTVMAVLRAVSSSEISEFARDLRACRSVDEKLLVLVRYHHLMATYNYERTGRTLVGGTALYYSRSLHCCPIDIPPLINMEATGCRLAMTGHHTLIIVSVYLPSPNRCTGATLSPPCLRGCRHPLWPSTIDIALTKGVPKFKSERHYINLRPTIGQFVKMGPPDGGRPNPTCKITDWKRVSTALEKIDTPPLNSIPDNIRDRRNRLSDRLDGSTALDDAEVAECLADSIETQCSPSSAPTHINRIEEEVLQNLPRTERRSDACLTQRSPIAGEIAQDQKGGRRWRMSVLTRPDLNQRTLKAPPPPLYSFHNDARPASNSRFSQMTPRFITRVGIEPPFNPPPESH</sequence>
<protein>
    <submittedName>
        <fullName evidence="2">Uncharacterized protein</fullName>
    </submittedName>
</protein>
<dbReference type="AlphaFoldDB" id="A0A4C1ZGI2"/>
<name>A0A4C1ZGI2_EUMVA</name>
<comment type="caution">
    <text evidence="2">The sequence shown here is derived from an EMBL/GenBank/DDBJ whole genome shotgun (WGS) entry which is preliminary data.</text>
</comment>
<reference evidence="2 3" key="1">
    <citation type="journal article" date="2019" name="Commun. Biol.">
        <title>The bagworm genome reveals a unique fibroin gene that provides high tensile strength.</title>
        <authorList>
            <person name="Kono N."/>
            <person name="Nakamura H."/>
            <person name="Ohtoshi R."/>
            <person name="Tomita M."/>
            <person name="Numata K."/>
            <person name="Arakawa K."/>
        </authorList>
    </citation>
    <scope>NUCLEOTIDE SEQUENCE [LARGE SCALE GENOMIC DNA]</scope>
</reference>